<protein>
    <submittedName>
        <fullName evidence="1">Uncharacterized protein</fullName>
    </submittedName>
</protein>
<dbReference type="AlphaFoldDB" id="A0A381YKI1"/>
<name>A0A381YKI1_9ZZZZ</name>
<organism evidence="1">
    <name type="scientific">marine metagenome</name>
    <dbReference type="NCBI Taxonomy" id="408172"/>
    <lineage>
        <taxon>unclassified sequences</taxon>
        <taxon>metagenomes</taxon>
        <taxon>ecological metagenomes</taxon>
    </lineage>
</organism>
<gene>
    <name evidence="1" type="ORF">METZ01_LOCUS129925</name>
</gene>
<accession>A0A381YKI1</accession>
<reference evidence="1" key="1">
    <citation type="submission" date="2018-05" db="EMBL/GenBank/DDBJ databases">
        <authorList>
            <person name="Lanie J.A."/>
            <person name="Ng W.-L."/>
            <person name="Kazmierczak K.M."/>
            <person name="Andrzejewski T.M."/>
            <person name="Davidsen T.M."/>
            <person name="Wayne K.J."/>
            <person name="Tettelin H."/>
            <person name="Glass J.I."/>
            <person name="Rusch D."/>
            <person name="Podicherti R."/>
            <person name="Tsui H.-C.T."/>
            <person name="Winkler M.E."/>
        </authorList>
    </citation>
    <scope>NUCLEOTIDE SEQUENCE</scope>
</reference>
<proteinExistence type="predicted"/>
<evidence type="ECO:0000313" key="1">
    <source>
        <dbReference type="EMBL" id="SVA77071.1"/>
    </source>
</evidence>
<dbReference type="EMBL" id="UINC01018361">
    <property type="protein sequence ID" value="SVA77071.1"/>
    <property type="molecule type" value="Genomic_DNA"/>
</dbReference>
<sequence length="83" mass="9648">MVFEYRPKILAALVAHGVRPTVATPPALVKDHVTALYLYELRALRAAMMRDEFPKREYAERVARLRERYHLLSLPSERWAAQA</sequence>